<name>A0A382T052_9ZZZZ</name>
<dbReference type="Gene3D" id="1.10.287.1490">
    <property type="match status" value="1"/>
</dbReference>
<feature type="coiled-coil region" evidence="1">
    <location>
        <begin position="42"/>
        <end position="127"/>
    </location>
</feature>
<evidence type="ECO:0000313" key="3">
    <source>
        <dbReference type="EMBL" id="SVD15549.1"/>
    </source>
</evidence>
<evidence type="ECO:0000256" key="1">
    <source>
        <dbReference type="SAM" id="Coils"/>
    </source>
</evidence>
<dbReference type="CDD" id="cd08168">
    <property type="entry name" value="Cytochrom_C3"/>
    <property type="match status" value="1"/>
</dbReference>
<organism evidence="3">
    <name type="scientific">marine metagenome</name>
    <dbReference type="NCBI Taxonomy" id="408172"/>
    <lineage>
        <taxon>unclassified sequences</taxon>
        <taxon>metagenomes</taxon>
        <taxon>ecological metagenomes</taxon>
    </lineage>
</organism>
<proteinExistence type="predicted"/>
<accession>A0A382T052</accession>
<dbReference type="AlphaFoldDB" id="A0A382T052"/>
<dbReference type="Pfam" id="PF02591">
    <property type="entry name" value="Zn_ribbon_9"/>
    <property type="match status" value="1"/>
</dbReference>
<sequence>TVKWLMMPGPMNEDIRQLLVLQDRDAKASRLEAELESIDPEREKTRRDSLRAQQVLEQAKQDHMQLEVRRKDLENEAESRREQILKYSQQQLETKKNEEYQALAREIEHTRQAISEIEDRELELMEEQDLFKTKLAEAKRVAEEAKASEATTLSDLDEREKNIEKELDELDDEREELVKTISKKTFTHYERLLDTKEGRVIVGVDHGSCGGCHMKLQAQDIVNAKSGREMVTCTNCGRLIYHTREMVMADELD</sequence>
<feature type="coiled-coil region" evidence="1">
    <location>
        <begin position="153"/>
        <end position="183"/>
    </location>
</feature>
<evidence type="ECO:0000259" key="2">
    <source>
        <dbReference type="Pfam" id="PF02591"/>
    </source>
</evidence>
<feature type="non-terminal residue" evidence="3">
    <location>
        <position position="1"/>
    </location>
</feature>
<feature type="domain" description="C4-type zinc ribbon" evidence="2">
    <location>
        <begin position="208"/>
        <end position="239"/>
    </location>
</feature>
<dbReference type="InterPro" id="IPR052376">
    <property type="entry name" value="Oxidative_Scav/Glycosyltrans"/>
</dbReference>
<dbReference type="PANTHER" id="PTHR39082:SF1">
    <property type="entry name" value="SCAVENGER RECEPTOR CLASS A MEMBER 3"/>
    <property type="match status" value="1"/>
</dbReference>
<protein>
    <recommendedName>
        <fullName evidence="2">C4-type zinc ribbon domain-containing protein</fullName>
    </recommendedName>
</protein>
<dbReference type="PANTHER" id="PTHR39082">
    <property type="entry name" value="PHOSPHOLIPASE C-BETA-2-RELATED"/>
    <property type="match status" value="1"/>
</dbReference>
<dbReference type="InterPro" id="IPR003743">
    <property type="entry name" value="Zf-RING_7"/>
</dbReference>
<gene>
    <name evidence="3" type="ORF">METZ01_LOCUS368403</name>
</gene>
<keyword evidence="1" id="KW-0175">Coiled coil</keyword>
<dbReference type="EMBL" id="UINC01132927">
    <property type="protein sequence ID" value="SVD15549.1"/>
    <property type="molecule type" value="Genomic_DNA"/>
</dbReference>
<reference evidence="3" key="1">
    <citation type="submission" date="2018-05" db="EMBL/GenBank/DDBJ databases">
        <authorList>
            <person name="Lanie J.A."/>
            <person name="Ng W.-L."/>
            <person name="Kazmierczak K.M."/>
            <person name="Andrzejewski T.M."/>
            <person name="Davidsen T.M."/>
            <person name="Wayne K.J."/>
            <person name="Tettelin H."/>
            <person name="Glass J.I."/>
            <person name="Rusch D."/>
            <person name="Podicherti R."/>
            <person name="Tsui H.-C.T."/>
            <person name="Winkler M.E."/>
        </authorList>
    </citation>
    <scope>NUCLEOTIDE SEQUENCE</scope>
</reference>